<dbReference type="OrthoDB" id="9798407at2"/>
<dbReference type="InterPro" id="IPR036237">
    <property type="entry name" value="Xyl_isomerase-like_sf"/>
</dbReference>
<feature type="domain" description="Xylose isomerase-like TIM barrel" evidence="1">
    <location>
        <begin position="24"/>
        <end position="245"/>
    </location>
</feature>
<dbReference type="STRING" id="333138.LQ50_23960"/>
<dbReference type="InterPro" id="IPR013022">
    <property type="entry name" value="Xyl_isomerase-like_TIM-brl"/>
</dbReference>
<dbReference type="RefSeq" id="WP_034633799.1">
    <property type="nucleotide sequence ID" value="NZ_JRJU01000056.1"/>
</dbReference>
<organism evidence="2 3">
    <name type="scientific">Halalkalibacter okhensis</name>
    <dbReference type="NCBI Taxonomy" id="333138"/>
    <lineage>
        <taxon>Bacteria</taxon>
        <taxon>Bacillati</taxon>
        <taxon>Bacillota</taxon>
        <taxon>Bacilli</taxon>
        <taxon>Bacillales</taxon>
        <taxon>Bacillaceae</taxon>
        <taxon>Halalkalibacter</taxon>
    </lineage>
</organism>
<protein>
    <submittedName>
        <fullName evidence="2">Xylose isomerase</fullName>
    </submittedName>
</protein>
<reference evidence="2 3" key="1">
    <citation type="submission" date="2014-09" db="EMBL/GenBank/DDBJ databases">
        <title>Genome sequencing and annotation of Bacillus Okhensis strain Kh10-101T.</title>
        <authorList>
            <person name="Prakash J.S."/>
        </authorList>
    </citation>
    <scope>NUCLEOTIDE SEQUENCE [LARGE SCALE GENOMIC DNA]</scope>
    <source>
        <strain evidence="3">Kh10-101T</strain>
    </source>
</reference>
<proteinExistence type="predicted"/>
<evidence type="ECO:0000259" key="1">
    <source>
        <dbReference type="Pfam" id="PF01261"/>
    </source>
</evidence>
<accession>A0A0B0IE99</accession>
<dbReference type="PANTHER" id="PTHR12110:SF41">
    <property type="entry name" value="INOSOSE DEHYDRATASE"/>
    <property type="match status" value="1"/>
</dbReference>
<dbReference type="Gene3D" id="3.20.20.150">
    <property type="entry name" value="Divalent-metal-dependent TIM barrel enzymes"/>
    <property type="match status" value="1"/>
</dbReference>
<dbReference type="InterPro" id="IPR050312">
    <property type="entry name" value="IolE/XylAMocC-like"/>
</dbReference>
<comment type="caution">
    <text evidence="2">The sequence shown here is derived from an EMBL/GenBank/DDBJ whole genome shotgun (WGS) entry which is preliminary data.</text>
</comment>
<dbReference type="SUPFAM" id="SSF51658">
    <property type="entry name" value="Xylose isomerase-like"/>
    <property type="match status" value="1"/>
</dbReference>
<name>A0A0B0IE99_9BACI</name>
<dbReference type="PANTHER" id="PTHR12110">
    <property type="entry name" value="HYDROXYPYRUVATE ISOMERASE"/>
    <property type="match status" value="1"/>
</dbReference>
<dbReference type="eggNOG" id="COG1082">
    <property type="taxonomic scope" value="Bacteria"/>
</dbReference>
<keyword evidence="3" id="KW-1185">Reference proteome</keyword>
<dbReference type="GO" id="GO:0016853">
    <property type="term" value="F:isomerase activity"/>
    <property type="evidence" value="ECO:0007669"/>
    <property type="project" value="UniProtKB-KW"/>
</dbReference>
<sequence>MDMKVAIQLFTLREACQEDFVGTLKKVAELGYDGVEFAGNWGGLEAENLKKILDDLSLKTAGSHVPLHMLENELDNVIEFQKKIGSHYITCPYLPEERRGEYSQLANILTEIGRTCAENGIKFSYHNHAFELEDIEGKRPLNVLLDESNPEVVNAELDIYWLTKAGENPVEWIEKYKGRTPLLHLKDMTTDQEQFFAELGTGGVDLESSIRKGIESGVEWFIVEQDQTKRDPFESAKISLDYLRNNFISLKM</sequence>
<gene>
    <name evidence="2" type="ORF">LQ50_23960</name>
</gene>
<dbReference type="AlphaFoldDB" id="A0A0B0IE99"/>
<evidence type="ECO:0000313" key="3">
    <source>
        <dbReference type="Proteomes" id="UP000030832"/>
    </source>
</evidence>
<evidence type="ECO:0000313" key="2">
    <source>
        <dbReference type="EMBL" id="KHF38006.1"/>
    </source>
</evidence>
<dbReference type="Proteomes" id="UP000030832">
    <property type="component" value="Unassembled WGS sequence"/>
</dbReference>
<keyword evidence="2" id="KW-0413">Isomerase</keyword>
<dbReference type="EMBL" id="JRJU01000056">
    <property type="protein sequence ID" value="KHF38006.1"/>
    <property type="molecule type" value="Genomic_DNA"/>
</dbReference>
<dbReference type="Pfam" id="PF01261">
    <property type="entry name" value="AP_endonuc_2"/>
    <property type="match status" value="1"/>
</dbReference>